<gene>
    <name evidence="1" type="ORF">ALQ29_05613</name>
</gene>
<sequence>MIRRGGRHIPPAHRSLGIQAFMPAFGMQEALLQRQQLALQHRFAVRPQGQCPQVLSLGPDALGAVAHRAVQRQHAADRTAGVIHTLKLCVGKGPCQRSMQRRTAQYRRRLQQEEPLELVPRLEPVIHRAQRFFHHYAVLAVDEALLHGRRQRQQGCLHLGVFTHGEGGEEAFGQMHQGILQRAGIEGRPIAFQHGFVKTVAGGKPLGDDFQGSIEHRLHQRFAHLGPVVGTGKDDERMGVEVFALVQRLAGRVDAVEPAAVLGVVEVPLQRAEQRRGAFFGKRRIGLADQAGEQVQLPGAGHGAVALWGQWLVIGVQRLIGQCQVGIPAGALPERHDQTVEVR</sequence>
<protein>
    <submittedName>
        <fullName evidence="1">Uncharacterized protein</fullName>
    </submittedName>
</protein>
<name>A0A3M3ZYC6_PSEMA</name>
<accession>A0A3M3ZYC6</accession>
<evidence type="ECO:0000313" key="1">
    <source>
        <dbReference type="EMBL" id="RMO99648.1"/>
    </source>
</evidence>
<dbReference type="Proteomes" id="UP000276587">
    <property type="component" value="Unassembled WGS sequence"/>
</dbReference>
<reference evidence="1 2" key="1">
    <citation type="submission" date="2018-08" db="EMBL/GenBank/DDBJ databases">
        <title>Recombination of ecologically and evolutionarily significant loci maintains genetic cohesion in the Pseudomonas syringae species complex.</title>
        <authorList>
            <person name="Dillon M."/>
            <person name="Thakur S."/>
            <person name="Almeida R.N.D."/>
            <person name="Weir B.S."/>
            <person name="Guttman D.S."/>
        </authorList>
    </citation>
    <scope>NUCLEOTIDE SEQUENCE [LARGE SCALE GENOMIC DNA]</scope>
    <source>
        <strain evidence="1 2">ICMP 3555</strain>
    </source>
</reference>
<organism evidence="1 2">
    <name type="scientific">Pseudomonas marginalis pv. marginalis</name>
    <dbReference type="NCBI Taxonomy" id="97473"/>
    <lineage>
        <taxon>Bacteria</taxon>
        <taxon>Pseudomonadati</taxon>
        <taxon>Pseudomonadota</taxon>
        <taxon>Gammaproteobacteria</taxon>
        <taxon>Pseudomonadales</taxon>
        <taxon>Pseudomonadaceae</taxon>
        <taxon>Pseudomonas</taxon>
    </lineage>
</organism>
<proteinExistence type="predicted"/>
<dbReference type="AlphaFoldDB" id="A0A3M3ZYC6"/>
<comment type="caution">
    <text evidence="1">The sequence shown here is derived from an EMBL/GenBank/DDBJ whole genome shotgun (WGS) entry which is preliminary data.</text>
</comment>
<evidence type="ECO:0000313" key="2">
    <source>
        <dbReference type="Proteomes" id="UP000276587"/>
    </source>
</evidence>
<keyword evidence="2" id="KW-1185">Reference proteome</keyword>
<dbReference type="EMBL" id="RBQF01000414">
    <property type="protein sequence ID" value="RMO99648.1"/>
    <property type="molecule type" value="Genomic_DNA"/>
</dbReference>